<dbReference type="STRING" id="640081.Dsui_2612"/>
<accession>G8QNR9</accession>
<gene>
    <name evidence="1" type="ordered locus">Dsui_2612</name>
</gene>
<dbReference type="HOGENOM" id="CLU_1514906_0_0_4"/>
<organism evidence="1 2">
    <name type="scientific">Azospira oryzae (strain ATCC BAA-33 / DSM 13638 / PS)</name>
    <name type="common">Dechlorosoma suillum</name>
    <dbReference type="NCBI Taxonomy" id="640081"/>
    <lineage>
        <taxon>Bacteria</taxon>
        <taxon>Pseudomonadati</taxon>
        <taxon>Pseudomonadota</taxon>
        <taxon>Betaproteobacteria</taxon>
        <taxon>Rhodocyclales</taxon>
        <taxon>Rhodocyclaceae</taxon>
        <taxon>Azospira</taxon>
    </lineage>
</organism>
<reference evidence="1 2" key="1">
    <citation type="journal article" date="2012" name="J. Bacteriol.">
        <title>Complete genome sequence of the anaerobic perchlorate-reducing bacterium Azospira suillum strain PS.</title>
        <authorList>
            <person name="Byrne-Bailey K.G."/>
            <person name="Coates J.D."/>
        </authorList>
    </citation>
    <scope>NUCLEOTIDE SEQUENCE [LARGE SCALE GENOMIC DNA]</scope>
    <source>
        <strain evidence="2">ATCC BAA-33 / DSM 13638 / PS</strain>
    </source>
</reference>
<dbReference type="Proteomes" id="UP000005633">
    <property type="component" value="Chromosome"/>
</dbReference>
<name>G8QNR9_AZOOP</name>
<protein>
    <submittedName>
        <fullName evidence="1">Uncharacterized protein</fullName>
    </submittedName>
</protein>
<evidence type="ECO:0000313" key="1">
    <source>
        <dbReference type="EMBL" id="AEV26963.1"/>
    </source>
</evidence>
<evidence type="ECO:0000313" key="2">
    <source>
        <dbReference type="Proteomes" id="UP000005633"/>
    </source>
</evidence>
<dbReference type="EMBL" id="CP003153">
    <property type="protein sequence ID" value="AEV26963.1"/>
    <property type="molecule type" value="Genomic_DNA"/>
</dbReference>
<dbReference type="KEGG" id="dsu:Dsui_2612"/>
<dbReference type="AlphaFoldDB" id="G8QNR9"/>
<proteinExistence type="predicted"/>
<sequence length="177" mass="20199">MKSKVCQPFTDVKAFKGKGEAWQMLQGVKADLATVWRQMEILAHETVTSAEAPTQAPAYVQVHRITGLAKTGAVKELRWRVRQYGRDSHASWVLVEGLLVGQSVSVRRYYWHLNQRMLDLNCQAGMLRSMSLRLLARMSDRADPKGEIQHFASWIKGELSLAEFDMRQPTFHSVEAR</sequence>